<feature type="compositionally biased region" description="Polar residues" evidence="1">
    <location>
        <begin position="27"/>
        <end position="36"/>
    </location>
</feature>
<feature type="compositionally biased region" description="Acidic residues" evidence="1">
    <location>
        <begin position="410"/>
        <end position="433"/>
    </location>
</feature>
<organism evidence="2 3">
    <name type="scientific">Collybiopsis luxurians FD-317 M1</name>
    <dbReference type="NCBI Taxonomy" id="944289"/>
    <lineage>
        <taxon>Eukaryota</taxon>
        <taxon>Fungi</taxon>
        <taxon>Dikarya</taxon>
        <taxon>Basidiomycota</taxon>
        <taxon>Agaricomycotina</taxon>
        <taxon>Agaricomycetes</taxon>
        <taxon>Agaricomycetidae</taxon>
        <taxon>Agaricales</taxon>
        <taxon>Marasmiineae</taxon>
        <taxon>Omphalotaceae</taxon>
        <taxon>Collybiopsis</taxon>
        <taxon>Collybiopsis luxurians</taxon>
    </lineage>
</organism>
<feature type="compositionally biased region" description="Basic and acidic residues" evidence="1">
    <location>
        <begin position="434"/>
        <end position="451"/>
    </location>
</feature>
<dbReference type="EMBL" id="KN834801">
    <property type="protein sequence ID" value="KIK56016.1"/>
    <property type="molecule type" value="Genomic_DNA"/>
</dbReference>
<proteinExistence type="predicted"/>
<gene>
    <name evidence="2" type="ORF">GYMLUDRAFT_62283</name>
</gene>
<name>A0A0D0BME1_9AGAR</name>
<evidence type="ECO:0000313" key="2">
    <source>
        <dbReference type="EMBL" id="KIK56016.1"/>
    </source>
</evidence>
<accession>A0A0D0BME1</accession>
<dbReference type="Proteomes" id="UP000053593">
    <property type="component" value="Unassembled WGS sequence"/>
</dbReference>
<dbReference type="HOGENOM" id="CLU_556733_0_0_1"/>
<feature type="compositionally biased region" description="Acidic residues" evidence="1">
    <location>
        <begin position="474"/>
        <end position="485"/>
    </location>
</feature>
<feature type="compositionally biased region" description="Basic residues" evidence="1">
    <location>
        <begin position="57"/>
        <end position="67"/>
    </location>
</feature>
<protein>
    <submittedName>
        <fullName evidence="2">Uncharacterized protein</fullName>
    </submittedName>
</protein>
<dbReference type="OrthoDB" id="3045408at2759"/>
<keyword evidence="3" id="KW-1185">Reference proteome</keyword>
<reference evidence="2 3" key="1">
    <citation type="submission" date="2014-04" db="EMBL/GenBank/DDBJ databases">
        <title>Evolutionary Origins and Diversification of the Mycorrhizal Mutualists.</title>
        <authorList>
            <consortium name="DOE Joint Genome Institute"/>
            <consortium name="Mycorrhizal Genomics Consortium"/>
            <person name="Kohler A."/>
            <person name="Kuo A."/>
            <person name="Nagy L.G."/>
            <person name="Floudas D."/>
            <person name="Copeland A."/>
            <person name="Barry K.W."/>
            <person name="Cichocki N."/>
            <person name="Veneault-Fourrey C."/>
            <person name="LaButti K."/>
            <person name="Lindquist E.A."/>
            <person name="Lipzen A."/>
            <person name="Lundell T."/>
            <person name="Morin E."/>
            <person name="Murat C."/>
            <person name="Riley R."/>
            <person name="Ohm R."/>
            <person name="Sun H."/>
            <person name="Tunlid A."/>
            <person name="Henrissat B."/>
            <person name="Grigoriev I.V."/>
            <person name="Hibbett D.S."/>
            <person name="Martin F."/>
        </authorList>
    </citation>
    <scope>NUCLEOTIDE SEQUENCE [LARGE SCALE GENOMIC DNA]</scope>
    <source>
        <strain evidence="2 3">FD-317 M1</strain>
    </source>
</reference>
<feature type="region of interest" description="Disordered" evidence="1">
    <location>
        <begin position="409"/>
        <end position="504"/>
    </location>
</feature>
<feature type="region of interest" description="Disordered" evidence="1">
    <location>
        <begin position="1"/>
        <end position="106"/>
    </location>
</feature>
<dbReference type="AlphaFoldDB" id="A0A0D0BME1"/>
<feature type="compositionally biased region" description="Acidic residues" evidence="1">
    <location>
        <begin position="452"/>
        <end position="466"/>
    </location>
</feature>
<sequence>MAGRKRSHGTSDTDTAAATPTGKRGQRNSPAPSSHGNETDKTATPMDHNQSSSSPRKSTKPSSHCKHPTPSSKKNSPSKKDSPKKASKGSDPFHVKKKQLGTPGDPSILPWKSIIEVHEHVLAECFSSNTLPEKPSDEMIEEVEEQFQNAADPYAVLDTNMHMLNPNDRDASGLKKWRPNIYGPPDSLYNQLHEQVFMKTLEASFQYLANAHLTIKLYQNNTFSYWRNLWKKEERDNGSIQKAFLLNKALKCRSNRYKLRIDYQAKRARPKREQRLISERAAHSDDKYAPDGTLHILVMGRRSQKATSFIQELDHFIAGTQKLMKRCNAYKRIKRVPHPEGKISGIEGLPSPKSPIALPTEEVMDMTQDWMDLKLSDEEFMIKYGNEVHAKYKFPTEDKLFAMENGAISSDEEEEGNDIGDDNDNDGADSEDGADSKDGTDGDDETNHESGTEGEDETDNDKDEDVQGGQWAAFDEDSEMEDEDGDRAMDLNNTSASEDSMEQG</sequence>
<evidence type="ECO:0000256" key="1">
    <source>
        <dbReference type="SAM" id="MobiDB-lite"/>
    </source>
</evidence>
<evidence type="ECO:0000313" key="3">
    <source>
        <dbReference type="Proteomes" id="UP000053593"/>
    </source>
</evidence>